<organism evidence="3">
    <name type="scientific">Oryza sativa subsp. japonica</name>
    <name type="common">Rice</name>
    <dbReference type="NCBI Taxonomy" id="39947"/>
    <lineage>
        <taxon>Eukaryota</taxon>
        <taxon>Viridiplantae</taxon>
        <taxon>Streptophyta</taxon>
        <taxon>Embryophyta</taxon>
        <taxon>Tracheophyta</taxon>
        <taxon>Spermatophyta</taxon>
        <taxon>Magnoliopsida</taxon>
        <taxon>Liliopsida</taxon>
        <taxon>Poales</taxon>
        <taxon>Poaceae</taxon>
        <taxon>BOP clade</taxon>
        <taxon>Oryzoideae</taxon>
        <taxon>Oryzeae</taxon>
        <taxon>Oryzinae</taxon>
        <taxon>Oryza</taxon>
        <taxon>Oryza sativa</taxon>
    </lineage>
</organism>
<evidence type="ECO:0000313" key="2">
    <source>
        <dbReference type="EMBL" id="BAD68684.1"/>
    </source>
</evidence>
<proteinExistence type="predicted"/>
<dbReference type="EMBL" id="AP003709">
    <property type="protein sequence ID" value="BAD68684.1"/>
    <property type="molecule type" value="Genomic_DNA"/>
</dbReference>
<reference evidence="4" key="3">
    <citation type="journal article" date="2008" name="Nucleic Acids Res.">
        <title>The rice annotation project database (RAP-DB): 2008 update.</title>
        <authorList>
            <consortium name="The rice annotation project (RAP)"/>
        </authorList>
    </citation>
    <scope>GENOME REANNOTATION</scope>
    <source>
        <strain evidence="4">cv. Nipponbare</strain>
    </source>
</reference>
<feature type="region of interest" description="Disordered" evidence="1">
    <location>
        <begin position="155"/>
        <end position="174"/>
    </location>
</feature>
<dbReference type="EMBL" id="AP003710">
    <property type="protein sequence ID" value="BAD68708.1"/>
    <property type="molecule type" value="Genomic_DNA"/>
</dbReference>
<feature type="compositionally biased region" description="Basic and acidic residues" evidence="1">
    <location>
        <begin position="188"/>
        <end position="199"/>
    </location>
</feature>
<evidence type="ECO:0000313" key="4">
    <source>
        <dbReference type="Proteomes" id="UP000000763"/>
    </source>
</evidence>
<feature type="region of interest" description="Disordered" evidence="1">
    <location>
        <begin position="179"/>
        <end position="214"/>
    </location>
</feature>
<dbReference type="Proteomes" id="UP000817658">
    <property type="component" value="Chromosome 1"/>
</dbReference>
<protein>
    <submittedName>
        <fullName evidence="3">Uncharacterized protein</fullName>
    </submittedName>
</protein>
<name>Q5VPB8_ORYSJ</name>
<feature type="compositionally biased region" description="Polar residues" evidence="1">
    <location>
        <begin position="41"/>
        <end position="55"/>
    </location>
</feature>
<feature type="region of interest" description="Disordered" evidence="1">
    <location>
        <begin position="1"/>
        <end position="55"/>
    </location>
</feature>
<feature type="compositionally biased region" description="Polar residues" evidence="1">
    <location>
        <begin position="11"/>
        <end position="29"/>
    </location>
</feature>
<reference evidence="4" key="2">
    <citation type="journal article" date="2005" name="Nature">
        <title>The map-based sequence of the rice genome.</title>
        <authorList>
            <consortium name="International rice genome sequencing project (IRGSP)"/>
            <person name="Matsumoto T."/>
            <person name="Wu J."/>
            <person name="Kanamori H."/>
            <person name="Katayose Y."/>
            <person name="Fujisawa M."/>
            <person name="Namiki N."/>
            <person name="Mizuno H."/>
            <person name="Yamamoto K."/>
            <person name="Antonio B.A."/>
            <person name="Baba T."/>
            <person name="Sakata K."/>
            <person name="Nagamura Y."/>
            <person name="Aoki H."/>
            <person name="Arikawa K."/>
            <person name="Arita K."/>
            <person name="Bito T."/>
            <person name="Chiden Y."/>
            <person name="Fujitsuka N."/>
            <person name="Fukunaka R."/>
            <person name="Hamada M."/>
            <person name="Harada C."/>
            <person name="Hayashi A."/>
            <person name="Hijishita S."/>
            <person name="Honda M."/>
            <person name="Hosokawa S."/>
            <person name="Ichikawa Y."/>
            <person name="Idonuma A."/>
            <person name="Iijima M."/>
            <person name="Ikeda M."/>
            <person name="Ikeno M."/>
            <person name="Ito K."/>
            <person name="Ito S."/>
            <person name="Ito T."/>
            <person name="Ito Y."/>
            <person name="Ito Y."/>
            <person name="Iwabuchi A."/>
            <person name="Kamiya K."/>
            <person name="Karasawa W."/>
            <person name="Kurita K."/>
            <person name="Katagiri S."/>
            <person name="Kikuta A."/>
            <person name="Kobayashi H."/>
            <person name="Kobayashi N."/>
            <person name="Machita K."/>
            <person name="Maehara T."/>
            <person name="Masukawa M."/>
            <person name="Mizubayashi T."/>
            <person name="Mukai Y."/>
            <person name="Nagasaki H."/>
            <person name="Nagata Y."/>
            <person name="Naito S."/>
            <person name="Nakashima M."/>
            <person name="Nakama Y."/>
            <person name="Nakamichi Y."/>
            <person name="Nakamura M."/>
            <person name="Meguro A."/>
            <person name="Negishi M."/>
            <person name="Ohta I."/>
            <person name="Ohta T."/>
            <person name="Okamoto M."/>
            <person name="Ono N."/>
            <person name="Saji S."/>
            <person name="Sakaguchi M."/>
            <person name="Sakai K."/>
            <person name="Shibata M."/>
            <person name="Shimokawa T."/>
            <person name="Song J."/>
            <person name="Takazaki Y."/>
            <person name="Terasawa K."/>
            <person name="Tsugane M."/>
            <person name="Tsuji K."/>
            <person name="Ueda S."/>
            <person name="Waki K."/>
            <person name="Yamagata H."/>
            <person name="Yamamoto M."/>
            <person name="Yamamoto S."/>
            <person name="Yamane H."/>
            <person name="Yoshiki S."/>
            <person name="Yoshihara R."/>
            <person name="Yukawa K."/>
            <person name="Zhong H."/>
            <person name="Yano M."/>
            <person name="Yuan Q."/>
            <person name="Ouyang S."/>
            <person name="Liu J."/>
            <person name="Jones K.M."/>
            <person name="Gansberger K."/>
            <person name="Moffat K."/>
            <person name="Hill J."/>
            <person name="Bera J."/>
            <person name="Fadrosh D."/>
            <person name="Jin S."/>
            <person name="Johri S."/>
            <person name="Kim M."/>
            <person name="Overton L."/>
            <person name="Reardon M."/>
            <person name="Tsitrin T."/>
            <person name="Vuong H."/>
            <person name="Weaver B."/>
            <person name="Ciecko A."/>
            <person name="Tallon L."/>
            <person name="Jackson J."/>
            <person name="Pai G."/>
            <person name="Aken S.V."/>
            <person name="Utterback T."/>
            <person name="Reidmuller S."/>
            <person name="Feldblyum T."/>
            <person name="Hsiao J."/>
            <person name="Zismann V."/>
            <person name="Iobst S."/>
            <person name="de Vazeille A.R."/>
            <person name="Buell C.R."/>
            <person name="Ying K."/>
            <person name="Li Y."/>
            <person name="Lu T."/>
            <person name="Huang Y."/>
            <person name="Zhao Q."/>
            <person name="Feng Q."/>
            <person name="Zhang L."/>
            <person name="Zhu J."/>
            <person name="Weng Q."/>
            <person name="Mu J."/>
            <person name="Lu Y."/>
            <person name="Fan D."/>
            <person name="Liu Y."/>
            <person name="Guan J."/>
            <person name="Zhang Y."/>
            <person name="Yu S."/>
            <person name="Liu X."/>
            <person name="Zhang Y."/>
            <person name="Hong G."/>
            <person name="Han B."/>
            <person name="Choisne N."/>
            <person name="Demange N."/>
            <person name="Orjeda G."/>
            <person name="Samain S."/>
            <person name="Cattolico L."/>
            <person name="Pelletier E."/>
            <person name="Couloux A."/>
            <person name="Segurens B."/>
            <person name="Wincker P."/>
            <person name="D'Hont A."/>
            <person name="Scarpelli C."/>
            <person name="Weissenbach J."/>
            <person name="Salanoubat M."/>
            <person name="Quetier F."/>
            <person name="Yu Y."/>
            <person name="Kim H.R."/>
            <person name="Rambo T."/>
            <person name="Currie J."/>
            <person name="Collura K."/>
            <person name="Luo M."/>
            <person name="Yang T."/>
            <person name="Ammiraju J.S.S."/>
            <person name="Engler F."/>
            <person name="Soderlund C."/>
            <person name="Wing R.A."/>
            <person name="Palmer L.E."/>
            <person name="de la Bastide M."/>
            <person name="Spiegel L."/>
            <person name="Nascimento L."/>
            <person name="Zutavern T."/>
            <person name="O'Shaughnessy A."/>
            <person name="Dike S."/>
            <person name="Dedhia N."/>
            <person name="Preston R."/>
            <person name="Balija V."/>
            <person name="McCombie W.R."/>
            <person name="Chow T."/>
            <person name="Chen H."/>
            <person name="Chung M."/>
            <person name="Chen C."/>
            <person name="Shaw J."/>
            <person name="Wu H."/>
            <person name="Hsiao K."/>
            <person name="Chao Y."/>
            <person name="Chu M."/>
            <person name="Cheng C."/>
            <person name="Hour A."/>
            <person name="Lee P."/>
            <person name="Lin S."/>
            <person name="Lin Y."/>
            <person name="Liou J."/>
            <person name="Liu S."/>
            <person name="Hsing Y."/>
            <person name="Raghuvanshi S."/>
            <person name="Mohanty A."/>
            <person name="Bharti A.K."/>
            <person name="Gaur A."/>
            <person name="Gupta V."/>
            <person name="Kumar D."/>
            <person name="Ravi V."/>
            <person name="Vij S."/>
            <person name="Kapur A."/>
            <person name="Khurana P."/>
            <person name="Khurana P."/>
            <person name="Khurana J.P."/>
            <person name="Tyagi A.K."/>
            <person name="Gaikwad K."/>
            <person name="Singh A."/>
            <person name="Dalal V."/>
            <person name="Srivastava S."/>
            <person name="Dixit A."/>
            <person name="Pal A.K."/>
            <person name="Ghazi I.A."/>
            <person name="Yadav M."/>
            <person name="Pandit A."/>
            <person name="Bhargava A."/>
            <person name="Sureshbabu K."/>
            <person name="Batra K."/>
            <person name="Sharma T.R."/>
            <person name="Mohapatra T."/>
            <person name="Singh N.K."/>
            <person name="Messing J."/>
            <person name="Nelson A.B."/>
            <person name="Fuks G."/>
            <person name="Kavchok S."/>
            <person name="Keizer G."/>
            <person name="Linton E."/>
            <person name="Llaca V."/>
            <person name="Song R."/>
            <person name="Tanyolac B."/>
            <person name="Young S."/>
            <person name="Ho-Il K."/>
            <person name="Hahn J.H."/>
            <person name="Sangsakoo G."/>
            <person name="Vanavichit A."/>
            <person name="de Mattos Luiz.A.T."/>
            <person name="Zimmer P.D."/>
            <person name="Malone G."/>
            <person name="Dellagostin O."/>
            <person name="de Oliveira A.C."/>
            <person name="Bevan M."/>
            <person name="Bancroft I."/>
            <person name="Minx P."/>
            <person name="Cordum H."/>
            <person name="Wilson R."/>
            <person name="Cheng Z."/>
            <person name="Jin W."/>
            <person name="Jiang J."/>
            <person name="Leong S.A."/>
            <person name="Iwama H."/>
            <person name="Gojobori T."/>
            <person name="Itoh T."/>
            <person name="Niimura Y."/>
            <person name="Fujii Y."/>
            <person name="Habara T."/>
            <person name="Sakai H."/>
            <person name="Sato Y."/>
            <person name="Wilson G."/>
            <person name="Kumar K."/>
            <person name="McCouch S."/>
            <person name="Juretic N."/>
            <person name="Hoen D."/>
            <person name="Wright S."/>
            <person name="Bruskiewich R."/>
            <person name="Bureau T."/>
            <person name="Miyao A."/>
            <person name="Hirochika H."/>
            <person name="Nishikawa T."/>
            <person name="Kadowaki K."/>
            <person name="Sugiura M."/>
            <person name="Burr B."/>
            <person name="Sasaki T."/>
        </authorList>
    </citation>
    <scope>NUCLEOTIDE SEQUENCE [LARGE SCALE GENOMIC DNA]</scope>
    <source>
        <strain evidence="4">cv. Nipponbare</strain>
    </source>
</reference>
<feature type="compositionally biased region" description="Acidic residues" evidence="1">
    <location>
        <begin position="200"/>
        <end position="211"/>
    </location>
</feature>
<evidence type="ECO:0000256" key="1">
    <source>
        <dbReference type="SAM" id="MobiDB-lite"/>
    </source>
</evidence>
<accession>Q5VPB8</accession>
<dbReference type="Proteomes" id="UP000000763">
    <property type="component" value="Chromosome 1"/>
</dbReference>
<evidence type="ECO:0000313" key="3">
    <source>
        <dbReference type="EMBL" id="BAD68708.1"/>
    </source>
</evidence>
<sequence>MRERRSRAPNGGSTSVLHDQYTQSTQSRIAKQRDCAGHASPTRTTISDLQGSNRGRSEANTTLVIVGLPRSEPSGVGDKVLLEVNQEAVAESGMTDGQQQELAAAGTTPASYCAMWISCTIWGGEPATTHHCHRCRRIWGGGRWEGVGEVVGGEVEDGEEKGRGGSSYLSRRDEIGLGGGGWQWRPTVEGKRKTERDGSEGEEEGAGEEEGVSPPAPLFVLAVARTALSASRARAAFSVRRCPPLSPCWPPHELLSTPAAGRRPRRFLLSISHPP</sequence>
<dbReference type="AlphaFoldDB" id="Q5VPB8"/>
<reference evidence="3" key="1">
    <citation type="journal article" date="2002" name="Nature">
        <title>The genome sequence and structure of rice chromosome 1.</title>
        <authorList>
            <person name="Sasaki T."/>
            <person name="Matsumoto T."/>
            <person name="Yamamoto K."/>
            <person name="Sakata K."/>
            <person name="Baba T."/>
            <person name="Katayose Y."/>
            <person name="Wu J."/>
            <person name="Niimura Y."/>
            <person name="Cheng Z."/>
            <person name="Nagamura Y."/>
            <person name="Antonio B.A."/>
            <person name="Kanamori H."/>
            <person name="Hosokawa S."/>
            <person name="Masukawa M."/>
            <person name="Arikawa K."/>
            <person name="Chiden Y."/>
            <person name="Hayashi M."/>
            <person name="Okamoto M."/>
            <person name="Ando T."/>
            <person name="Aoki H."/>
            <person name="Arita K."/>
            <person name="Hamada M."/>
            <person name="Harada C."/>
            <person name="Hijishita S."/>
            <person name="Honda M."/>
            <person name="Ichikawa Y."/>
            <person name="Idonuma A."/>
            <person name="Iijima M."/>
            <person name="Ikeda M."/>
            <person name="Ikeno M."/>
            <person name="Itoh S."/>
            <person name="Itoh T."/>
            <person name="Itoh Y."/>
            <person name="Itoh Y."/>
            <person name="Iwabuchi A."/>
            <person name="Kamiya K."/>
            <person name="Karasawa W."/>
            <person name="Katagiri S."/>
            <person name="Kikuta A."/>
            <person name="Kobayashi N."/>
            <person name="Kono I."/>
            <person name="Machita K."/>
            <person name="Maehara T."/>
            <person name="Mizuno H."/>
            <person name="Mizubayashi T."/>
            <person name="Mukai Y."/>
            <person name="Nagasaki H."/>
            <person name="Nakashima M."/>
            <person name="Nakama Y."/>
            <person name="Nakamichi Y."/>
            <person name="Nakamura M."/>
            <person name="Namiki N."/>
            <person name="Negishi M."/>
            <person name="Ohta I."/>
            <person name="Ono N."/>
            <person name="Saji S."/>
            <person name="Sakai K."/>
            <person name="Shibata M."/>
            <person name="Shimokawa T."/>
            <person name="Shomura A."/>
            <person name="Song J."/>
            <person name="Takazaki Y."/>
            <person name="Terasawa K."/>
            <person name="Tsuji K."/>
            <person name="Waki K."/>
            <person name="Yamagata H."/>
            <person name="Yamane H."/>
            <person name="Yoshiki S."/>
            <person name="Yoshihara R."/>
            <person name="Yukawa K."/>
            <person name="Zhong H."/>
            <person name="Iwama H."/>
            <person name="Endo T."/>
            <person name="Ito H."/>
            <person name="Hahn J.H."/>
            <person name="Kim H.I."/>
            <person name="Eun M.Y."/>
            <person name="Yano M."/>
            <person name="Jiang J."/>
            <person name="Gojobori T."/>
        </authorList>
    </citation>
    <scope>NUCLEOTIDE SEQUENCE</scope>
</reference>
<gene>
    <name evidence="2" type="ORF">OSJNBb0006H05.4</name>
    <name evidence="3" type="ORF">OSJNBb0032K15.23</name>
</gene>